<dbReference type="EMBL" id="CABEEZ010000099">
    <property type="protein sequence ID" value="VTR41294.1"/>
    <property type="molecule type" value="Genomic_DNA"/>
</dbReference>
<protein>
    <submittedName>
        <fullName evidence="1">Uncharacterized protein</fullName>
    </submittedName>
</protein>
<sequence length="38" mass="4129">MMQGRVTALAVIVIIKDRGGPVPGPIKQLRADRVKQSE</sequence>
<reference evidence="1" key="1">
    <citation type="submission" date="2019-05" db="EMBL/GenBank/DDBJ databases">
        <authorList>
            <consortium name="Pathogen Informatics"/>
        </authorList>
    </citation>
    <scope>NUCLEOTIDE SEQUENCE [LARGE SCALE GENOMIC DNA]</scope>
    <source>
        <strain evidence="1">NCTC12965</strain>
    </source>
</reference>
<proteinExistence type="predicted"/>
<name>A0A4U9VDN8_SERFO</name>
<evidence type="ECO:0000313" key="1">
    <source>
        <dbReference type="EMBL" id="VTR41294.1"/>
    </source>
</evidence>
<accession>A0A4U9VDN8</accession>
<dbReference type="AlphaFoldDB" id="A0A4U9VDN8"/>
<gene>
    <name evidence="1" type="ORF">NCTC12965_04617</name>
</gene>
<organism evidence="1">
    <name type="scientific">Serratia fonticola</name>
    <dbReference type="NCBI Taxonomy" id="47917"/>
    <lineage>
        <taxon>Bacteria</taxon>
        <taxon>Pseudomonadati</taxon>
        <taxon>Pseudomonadota</taxon>
        <taxon>Gammaproteobacteria</taxon>
        <taxon>Enterobacterales</taxon>
        <taxon>Yersiniaceae</taxon>
        <taxon>Serratia</taxon>
    </lineage>
</organism>